<organism evidence="2 3">
    <name type="scientific">Cytobacillus pseudoceanisediminis</name>
    <dbReference type="NCBI Taxonomy" id="3051614"/>
    <lineage>
        <taxon>Bacteria</taxon>
        <taxon>Bacillati</taxon>
        <taxon>Bacillota</taxon>
        <taxon>Bacilli</taxon>
        <taxon>Bacillales</taxon>
        <taxon>Bacillaceae</taxon>
        <taxon>Cytobacillus</taxon>
    </lineage>
</organism>
<sequence>MREIKFRVWSKPSNKMYQQLNESPCFGLFEGDRAVSIEDVFFYEKQDFEVMQYTGFEGTYEGDILYGEESDEYGSIYSRWYGLVYWDEELCGFYVKDDLGEIYRLDDFDYDRIAGNIYENPELLEAVE</sequence>
<dbReference type="Pfam" id="PF09643">
    <property type="entry name" value="YopX"/>
    <property type="match status" value="1"/>
</dbReference>
<gene>
    <name evidence="2" type="ORF">AADC60_24640</name>
</gene>
<dbReference type="InterPro" id="IPR023385">
    <property type="entry name" value="YopX-like_C"/>
</dbReference>
<dbReference type="Proteomes" id="UP001472074">
    <property type="component" value="Chromosome"/>
</dbReference>
<dbReference type="SUPFAM" id="SSF159006">
    <property type="entry name" value="YopX-like"/>
    <property type="match status" value="1"/>
</dbReference>
<protein>
    <submittedName>
        <fullName evidence="2">YopX family protein</fullName>
    </submittedName>
</protein>
<reference evidence="2 3" key="1">
    <citation type="submission" date="2024-04" db="EMBL/GenBank/DDBJ databases">
        <title>Screening of coral probiotics and analysis of their probiotic properties.</title>
        <authorList>
            <person name="Wang S."/>
        </authorList>
    </citation>
    <scope>NUCLEOTIDE SEQUENCE [LARGE SCALE GENOMIC DNA]</scope>
    <source>
        <strain evidence="2 3">GXU-Z9</strain>
    </source>
</reference>
<dbReference type="RefSeq" id="WP_342025754.1">
    <property type="nucleotide sequence ID" value="NZ_CP151651.1"/>
</dbReference>
<evidence type="ECO:0000313" key="2">
    <source>
        <dbReference type="EMBL" id="WZP07204.1"/>
    </source>
</evidence>
<proteinExistence type="predicted"/>
<evidence type="ECO:0000313" key="3">
    <source>
        <dbReference type="Proteomes" id="UP001472074"/>
    </source>
</evidence>
<dbReference type="Gene3D" id="2.30.30.290">
    <property type="entry name" value="YopX-like domains"/>
    <property type="match status" value="1"/>
</dbReference>
<accession>A0ABZ2ZHP5</accession>
<name>A0ABZ2ZHP5_9BACI</name>
<keyword evidence="3" id="KW-1185">Reference proteome</keyword>
<evidence type="ECO:0000259" key="1">
    <source>
        <dbReference type="Pfam" id="PF09643"/>
    </source>
</evidence>
<dbReference type="EMBL" id="CP151651">
    <property type="protein sequence ID" value="WZP07204.1"/>
    <property type="molecule type" value="Genomic_DNA"/>
</dbReference>
<feature type="domain" description="YopX protein" evidence="1">
    <location>
        <begin position="5"/>
        <end position="125"/>
    </location>
</feature>
<dbReference type="InterPro" id="IPR019096">
    <property type="entry name" value="YopX_protein"/>
</dbReference>